<proteinExistence type="predicted"/>
<protein>
    <submittedName>
        <fullName evidence="2">Protein UL38</fullName>
    </submittedName>
</protein>
<reference evidence="2" key="2">
    <citation type="submission" date="2024-02" db="EMBL/GenBank/DDBJ databases">
        <authorList>
            <person name="Hu B."/>
        </authorList>
    </citation>
    <scope>NUCLEOTIDE SEQUENCE</scope>
    <source>
        <strain evidence="2">1A/Kenya/BAT2584/2015</strain>
    </source>
</reference>
<feature type="region of interest" description="Disordered" evidence="1">
    <location>
        <begin position="366"/>
        <end position="391"/>
    </location>
</feature>
<sequence>MISQTIVKHNAGVKIFICDSTYKLLTFIPGGKEWLKTMYAPMDGELIVFGVSEAWKPFSQTPARQIVYLISGKYDVFAHTGGIFFYLAPDMKAFWNSPIYFEYDNAIFPHAMACYVQQKSSSLEDYVLSYHVFDLQRAIMNSNRPKGEEMHTGPKHKNRVYRILKEVDQAVLQEKLPPVFIDRDMITKHCNRSFFSSFLSKWIEYYNSLNEDIVLSYGVVKNFTFMDHMSFSSLKICNWGTASSGGIRGQRGSTTGEIPPFPSIEDDEDANMPLVLRRNFLANDGFGTTQPSPFPVPWKTCHVTPQSSCSVAERVGQGGVLSATASEGGRPAMPSGGGSGGGQFLNTYGFSNPPVLLESVPVSRLLGNKPGNDPRYAPRETATITETRGTK</sequence>
<accession>A0AAU7E0Y1</accession>
<organism evidence="2">
    <name type="scientific">Cardioderma bat herpesvirus</name>
    <dbReference type="NCBI Taxonomy" id="3141914"/>
    <lineage>
        <taxon>Viruses</taxon>
        <taxon>Duplodnaviria</taxon>
        <taxon>Heunggongvirae</taxon>
        <taxon>Peploviricota</taxon>
        <taxon>Herviviricetes</taxon>
        <taxon>Herpesvirales</taxon>
    </lineage>
</organism>
<name>A0AAU7E0Y1_9VIRU</name>
<dbReference type="EMBL" id="PP711848">
    <property type="protein sequence ID" value="XBH23685.1"/>
    <property type="molecule type" value="Genomic_DNA"/>
</dbReference>
<evidence type="ECO:0000256" key="1">
    <source>
        <dbReference type="SAM" id="MobiDB-lite"/>
    </source>
</evidence>
<evidence type="ECO:0000313" key="2">
    <source>
        <dbReference type="EMBL" id="XBH23685.1"/>
    </source>
</evidence>
<reference evidence="2" key="1">
    <citation type="journal article" date="2024" name="Microbiome">
        <title>Substantial viral diversity in bats and rodents from East Africa: insights into evolution, recombination, and cocirculation.</title>
        <authorList>
            <person name="Wang D."/>
            <person name="Yang X."/>
            <person name="Ren Z."/>
            <person name="Hu B."/>
            <person name="Zhao H."/>
            <person name="Yang K."/>
            <person name="Shi P."/>
            <person name="Zhang Z."/>
            <person name="Feng Q."/>
            <person name="Nawenja C.V."/>
            <person name="Obanda V."/>
            <person name="Robert K."/>
            <person name="Nalikka B."/>
            <person name="Waruhiu C.N."/>
            <person name="Ochola G.O."/>
            <person name="Onyuok S.O."/>
            <person name="Ochieng H."/>
            <person name="Li B."/>
            <person name="Zhu Y."/>
            <person name="Si H."/>
            <person name="Yin J."/>
            <person name="Kristiansen K."/>
            <person name="Jin X."/>
            <person name="Xu X."/>
            <person name="Xiao M."/>
            <person name="Agwanda B."/>
            <person name="Ommeh S."/>
            <person name="Li J."/>
            <person name="Shi Z.L."/>
        </authorList>
    </citation>
    <scope>NUCLEOTIDE SEQUENCE</scope>
    <source>
        <strain evidence="2">1A/Kenya/BAT2584/2015</strain>
    </source>
</reference>
<feature type="compositionally biased region" description="Polar residues" evidence="1">
    <location>
        <begin position="382"/>
        <end position="391"/>
    </location>
</feature>